<evidence type="ECO:0000256" key="1">
    <source>
        <dbReference type="ARBA" id="ARBA00023125"/>
    </source>
</evidence>
<dbReference type="STRING" id="1759059.ATE48_10610"/>
<dbReference type="GO" id="GO:0006355">
    <property type="term" value="P:regulation of DNA-templated transcription"/>
    <property type="evidence" value="ECO:0007669"/>
    <property type="project" value="InterPro"/>
</dbReference>
<proteinExistence type="predicted"/>
<dbReference type="GO" id="GO:0000976">
    <property type="term" value="F:transcription cis-regulatory region binding"/>
    <property type="evidence" value="ECO:0007669"/>
    <property type="project" value="TreeGrafter"/>
</dbReference>
<dbReference type="PROSITE" id="PS51755">
    <property type="entry name" value="OMPR_PHOB"/>
    <property type="match status" value="1"/>
</dbReference>
<dbReference type="InterPro" id="IPR001789">
    <property type="entry name" value="Sig_transdc_resp-reg_receiver"/>
</dbReference>
<dbReference type="SMART" id="SM00448">
    <property type="entry name" value="REC"/>
    <property type="match status" value="1"/>
</dbReference>
<dbReference type="GO" id="GO:0032993">
    <property type="term" value="C:protein-DNA complex"/>
    <property type="evidence" value="ECO:0007669"/>
    <property type="project" value="TreeGrafter"/>
</dbReference>
<dbReference type="Gene3D" id="6.10.250.690">
    <property type="match status" value="1"/>
</dbReference>
<dbReference type="AlphaFoldDB" id="A0A1B1AIE8"/>
<keyword evidence="7" id="KW-1185">Reference proteome</keyword>
<dbReference type="InterPro" id="IPR036388">
    <property type="entry name" value="WH-like_DNA-bd_sf"/>
</dbReference>
<sequence>MVTETIILVVEDDASLQRSLVMTLKTAGYAPIGAGSLAEARRMRSHHRPQAILLDLGLPDGDGLDFIGTVRAEALTPIVVLTARDAEALKVRALDAGADDYVTKPFGLDELLARLRAALRHAVQAGGSAPSVRTGPLEIDLAARVVRREGREIELSPKEFEILALLAAQLGKVVRHQDLLKAVWGSERTDIQYLRVYVGQLRTKLGLADAPLLVSDPGVGYRLIAAPPV</sequence>
<keyword evidence="1 3" id="KW-0238">DNA-binding</keyword>
<evidence type="ECO:0000259" key="4">
    <source>
        <dbReference type="PROSITE" id="PS50110"/>
    </source>
</evidence>
<keyword evidence="2" id="KW-0597">Phosphoprotein</keyword>
<dbReference type="PROSITE" id="PS50110">
    <property type="entry name" value="RESPONSE_REGULATORY"/>
    <property type="match status" value="1"/>
</dbReference>
<evidence type="ECO:0000259" key="5">
    <source>
        <dbReference type="PROSITE" id="PS51755"/>
    </source>
</evidence>
<accession>A0A1B1AIE8</accession>
<dbReference type="InterPro" id="IPR039420">
    <property type="entry name" value="WalR-like"/>
</dbReference>
<dbReference type="OrthoDB" id="9802426at2"/>
<dbReference type="InterPro" id="IPR001867">
    <property type="entry name" value="OmpR/PhoB-type_DNA-bd"/>
</dbReference>
<evidence type="ECO:0000256" key="3">
    <source>
        <dbReference type="PROSITE-ProRule" id="PRU01091"/>
    </source>
</evidence>
<name>A0A1B1AIE8_9PROT</name>
<evidence type="ECO:0000256" key="2">
    <source>
        <dbReference type="PROSITE-ProRule" id="PRU00169"/>
    </source>
</evidence>
<dbReference type="Proteomes" id="UP000092498">
    <property type="component" value="Chromosome"/>
</dbReference>
<dbReference type="SMART" id="SM00862">
    <property type="entry name" value="Trans_reg_C"/>
    <property type="match status" value="1"/>
</dbReference>
<feature type="domain" description="OmpR/PhoB-type" evidence="5">
    <location>
        <begin position="129"/>
        <end position="225"/>
    </location>
</feature>
<dbReference type="InterPro" id="IPR011006">
    <property type="entry name" value="CheY-like_superfamily"/>
</dbReference>
<dbReference type="Gene3D" id="3.40.50.2300">
    <property type="match status" value="1"/>
</dbReference>
<reference evidence="6 7" key="1">
    <citation type="submission" date="2015-11" db="EMBL/GenBank/DDBJ databases">
        <title>Whole-Genome Sequence of Candidatus Oderbacter manganicum from the National Park Lower Oder Valley, Germany.</title>
        <authorList>
            <person name="Braun B."/>
            <person name="Liere K."/>
            <person name="Szewzyk U."/>
        </authorList>
    </citation>
    <scope>NUCLEOTIDE SEQUENCE [LARGE SCALE GENOMIC DNA]</scope>
    <source>
        <strain evidence="6 7">OTSz_A_272</strain>
    </source>
</reference>
<dbReference type="EMBL" id="CP013244">
    <property type="protein sequence ID" value="ANP46333.1"/>
    <property type="molecule type" value="Genomic_DNA"/>
</dbReference>
<dbReference type="Pfam" id="PF00072">
    <property type="entry name" value="Response_reg"/>
    <property type="match status" value="1"/>
</dbReference>
<dbReference type="Pfam" id="PF00486">
    <property type="entry name" value="Trans_reg_C"/>
    <property type="match status" value="1"/>
</dbReference>
<dbReference type="CDD" id="cd00383">
    <property type="entry name" value="trans_reg_C"/>
    <property type="match status" value="1"/>
</dbReference>
<dbReference type="RefSeq" id="WP_066771197.1">
    <property type="nucleotide sequence ID" value="NZ_CP013244.1"/>
</dbReference>
<dbReference type="InParanoid" id="A0A1B1AIE8"/>
<dbReference type="GO" id="GO:0005829">
    <property type="term" value="C:cytosol"/>
    <property type="evidence" value="ECO:0007669"/>
    <property type="project" value="TreeGrafter"/>
</dbReference>
<dbReference type="PANTHER" id="PTHR48111:SF50">
    <property type="entry name" value="KDP OPERON TRANSCRIPTIONAL REGULATORY PROTEIN KDPE"/>
    <property type="match status" value="1"/>
</dbReference>
<dbReference type="FunCoup" id="A0A1B1AIE8">
    <property type="interactions" value="169"/>
</dbReference>
<feature type="DNA-binding region" description="OmpR/PhoB-type" evidence="3">
    <location>
        <begin position="129"/>
        <end position="225"/>
    </location>
</feature>
<dbReference type="KEGG" id="cbot:ATE48_10610"/>
<feature type="modified residue" description="4-aspartylphosphate" evidence="2">
    <location>
        <position position="55"/>
    </location>
</feature>
<feature type="domain" description="Response regulatory" evidence="4">
    <location>
        <begin position="6"/>
        <end position="119"/>
    </location>
</feature>
<dbReference type="PANTHER" id="PTHR48111">
    <property type="entry name" value="REGULATOR OF RPOS"/>
    <property type="match status" value="1"/>
</dbReference>
<dbReference type="GO" id="GO:0000156">
    <property type="term" value="F:phosphorelay response regulator activity"/>
    <property type="evidence" value="ECO:0007669"/>
    <property type="project" value="TreeGrafter"/>
</dbReference>
<organism evidence="6 7">
    <name type="scientific">Candidatus Viadribacter manganicus</name>
    <dbReference type="NCBI Taxonomy" id="1759059"/>
    <lineage>
        <taxon>Bacteria</taxon>
        <taxon>Pseudomonadati</taxon>
        <taxon>Pseudomonadota</taxon>
        <taxon>Alphaproteobacteria</taxon>
        <taxon>Hyphomonadales</taxon>
        <taxon>Hyphomonadaceae</taxon>
        <taxon>Candidatus Viadribacter</taxon>
    </lineage>
</organism>
<evidence type="ECO:0000313" key="6">
    <source>
        <dbReference type="EMBL" id="ANP46333.1"/>
    </source>
</evidence>
<evidence type="ECO:0008006" key="8">
    <source>
        <dbReference type="Google" id="ProtNLM"/>
    </source>
</evidence>
<evidence type="ECO:0000313" key="7">
    <source>
        <dbReference type="Proteomes" id="UP000092498"/>
    </source>
</evidence>
<gene>
    <name evidence="6" type="ORF">ATE48_10610</name>
</gene>
<dbReference type="Gene3D" id="1.10.10.10">
    <property type="entry name" value="Winged helix-like DNA-binding domain superfamily/Winged helix DNA-binding domain"/>
    <property type="match status" value="1"/>
</dbReference>
<dbReference type="SUPFAM" id="SSF52172">
    <property type="entry name" value="CheY-like"/>
    <property type="match status" value="1"/>
</dbReference>
<protein>
    <recommendedName>
        <fullName evidence="8">DNA-binding response regulator</fullName>
    </recommendedName>
</protein>